<dbReference type="SMART" id="SM00388">
    <property type="entry name" value="HisKA"/>
    <property type="match status" value="1"/>
</dbReference>
<dbReference type="InterPro" id="IPR036097">
    <property type="entry name" value="HisK_dim/P_sf"/>
</dbReference>
<feature type="transmembrane region" description="Helical" evidence="8">
    <location>
        <begin position="296"/>
        <end position="319"/>
    </location>
</feature>
<dbReference type="Pfam" id="PF02518">
    <property type="entry name" value="HATPase_c"/>
    <property type="match status" value="1"/>
</dbReference>
<evidence type="ECO:0000313" key="12">
    <source>
        <dbReference type="EMBL" id="SUC10653.1"/>
    </source>
</evidence>
<dbReference type="InterPro" id="IPR003661">
    <property type="entry name" value="HisK_dim/P_dom"/>
</dbReference>
<feature type="domain" description="Response regulatory" evidence="10">
    <location>
        <begin position="752"/>
        <end position="862"/>
    </location>
</feature>
<evidence type="ECO:0000256" key="3">
    <source>
        <dbReference type="ARBA" id="ARBA00012438"/>
    </source>
</evidence>
<dbReference type="SUPFAM" id="SSF47384">
    <property type="entry name" value="Homodimeric domain of signal transducing histidine kinase"/>
    <property type="match status" value="1"/>
</dbReference>
<dbReference type="PRINTS" id="PR00344">
    <property type="entry name" value="BCTRLSENSOR"/>
</dbReference>
<dbReference type="SUPFAM" id="SSF158472">
    <property type="entry name" value="HAMP domain-like"/>
    <property type="match status" value="1"/>
</dbReference>
<evidence type="ECO:0000256" key="2">
    <source>
        <dbReference type="ARBA" id="ARBA00004370"/>
    </source>
</evidence>
<dbReference type="PROSITE" id="PS50109">
    <property type="entry name" value="HIS_KIN"/>
    <property type="match status" value="1"/>
</dbReference>
<dbReference type="SMART" id="SM00304">
    <property type="entry name" value="HAMP"/>
    <property type="match status" value="1"/>
</dbReference>
<feature type="transmembrane region" description="Helical" evidence="8">
    <location>
        <begin position="21"/>
        <end position="41"/>
    </location>
</feature>
<reference evidence="12 13" key="1">
    <citation type="submission" date="2018-06" db="EMBL/GenBank/DDBJ databases">
        <authorList>
            <consortium name="Pathogen Informatics"/>
            <person name="Doyle S."/>
        </authorList>
    </citation>
    <scope>NUCLEOTIDE SEQUENCE [LARGE SCALE GENOMIC DNA]</scope>
    <source>
        <strain evidence="12 13">NCTC11621</strain>
    </source>
</reference>
<dbReference type="InterPro" id="IPR003594">
    <property type="entry name" value="HATPase_dom"/>
</dbReference>
<evidence type="ECO:0000313" key="13">
    <source>
        <dbReference type="Proteomes" id="UP000254704"/>
    </source>
</evidence>
<dbReference type="GO" id="GO:0000155">
    <property type="term" value="F:phosphorelay sensor kinase activity"/>
    <property type="evidence" value="ECO:0007669"/>
    <property type="project" value="InterPro"/>
</dbReference>
<evidence type="ECO:0000256" key="1">
    <source>
        <dbReference type="ARBA" id="ARBA00000085"/>
    </source>
</evidence>
<dbReference type="InterPro" id="IPR004358">
    <property type="entry name" value="Sig_transdc_His_kin-like_C"/>
</dbReference>
<dbReference type="SMART" id="SM00448">
    <property type="entry name" value="REC"/>
    <property type="match status" value="1"/>
</dbReference>
<dbReference type="Gene3D" id="6.10.340.10">
    <property type="match status" value="1"/>
</dbReference>
<dbReference type="PANTHER" id="PTHR43065">
    <property type="entry name" value="SENSOR HISTIDINE KINASE"/>
    <property type="match status" value="1"/>
</dbReference>
<feature type="domain" description="Histidine kinase" evidence="9">
    <location>
        <begin position="516"/>
        <end position="731"/>
    </location>
</feature>
<dbReference type="AlphaFoldDB" id="A0A379EWR6"/>
<evidence type="ECO:0000256" key="8">
    <source>
        <dbReference type="SAM" id="Phobius"/>
    </source>
</evidence>
<dbReference type="CDD" id="cd06225">
    <property type="entry name" value="HAMP"/>
    <property type="match status" value="1"/>
</dbReference>
<proteinExistence type="predicted"/>
<dbReference type="PANTHER" id="PTHR43065:SF42">
    <property type="entry name" value="TWO-COMPONENT SENSOR PPRA"/>
    <property type="match status" value="1"/>
</dbReference>
<evidence type="ECO:0000256" key="4">
    <source>
        <dbReference type="ARBA" id="ARBA00022553"/>
    </source>
</evidence>
<keyword evidence="8" id="KW-0812">Transmembrane</keyword>
<evidence type="ECO:0000259" key="11">
    <source>
        <dbReference type="PROSITE" id="PS50885"/>
    </source>
</evidence>
<dbReference type="Pfam" id="PF08448">
    <property type="entry name" value="PAS_4"/>
    <property type="match status" value="1"/>
</dbReference>
<comment type="catalytic activity">
    <reaction evidence="1">
        <text>ATP + protein L-histidine = ADP + protein N-phospho-L-histidine.</text>
        <dbReference type="EC" id="2.7.13.3"/>
    </reaction>
</comment>
<dbReference type="Gene3D" id="3.30.565.10">
    <property type="entry name" value="Histidine kinase-like ATPase, C-terminal domain"/>
    <property type="match status" value="1"/>
</dbReference>
<evidence type="ECO:0000259" key="10">
    <source>
        <dbReference type="PROSITE" id="PS50110"/>
    </source>
</evidence>
<dbReference type="PROSITE" id="PS50110">
    <property type="entry name" value="RESPONSE_REGULATORY"/>
    <property type="match status" value="1"/>
</dbReference>
<keyword evidence="4 7" id="KW-0597">Phosphoprotein</keyword>
<evidence type="ECO:0000256" key="5">
    <source>
        <dbReference type="ARBA" id="ARBA00022679"/>
    </source>
</evidence>
<comment type="subcellular location">
    <subcellularLocation>
        <location evidence="2">Membrane</location>
    </subcellularLocation>
</comment>
<dbReference type="SUPFAM" id="SSF52172">
    <property type="entry name" value="CheY-like"/>
    <property type="match status" value="1"/>
</dbReference>
<feature type="domain" description="HAMP" evidence="11">
    <location>
        <begin position="320"/>
        <end position="373"/>
    </location>
</feature>
<dbReference type="EC" id="2.7.13.3" evidence="3"/>
<dbReference type="SMART" id="SM00387">
    <property type="entry name" value="HATPase_c"/>
    <property type="match status" value="1"/>
</dbReference>
<dbReference type="InterPro" id="IPR013656">
    <property type="entry name" value="PAS_4"/>
</dbReference>
<protein>
    <recommendedName>
        <fullName evidence="3">histidine kinase</fullName>
        <ecNumber evidence="3">2.7.13.3</ecNumber>
    </recommendedName>
</protein>
<dbReference type="PROSITE" id="PS50885">
    <property type="entry name" value="HAMP"/>
    <property type="match status" value="1"/>
</dbReference>
<dbReference type="InterPro" id="IPR036890">
    <property type="entry name" value="HATPase_C_sf"/>
</dbReference>
<keyword evidence="8" id="KW-0472">Membrane</keyword>
<feature type="modified residue" description="4-aspartylphosphate" evidence="7">
    <location>
        <position position="802"/>
    </location>
</feature>
<dbReference type="Pfam" id="PF00072">
    <property type="entry name" value="Response_reg"/>
    <property type="match status" value="1"/>
</dbReference>
<dbReference type="InterPro" id="IPR011006">
    <property type="entry name" value="CheY-like_superfamily"/>
</dbReference>
<evidence type="ECO:0000256" key="7">
    <source>
        <dbReference type="PROSITE-ProRule" id="PRU00169"/>
    </source>
</evidence>
<dbReference type="Gene3D" id="3.30.450.20">
    <property type="entry name" value="PAS domain"/>
    <property type="match status" value="1"/>
</dbReference>
<keyword evidence="8" id="KW-1133">Transmembrane helix</keyword>
<gene>
    <name evidence="12" type="ORF">NCTC11621_01721</name>
</gene>
<dbReference type="GO" id="GO:0016020">
    <property type="term" value="C:membrane"/>
    <property type="evidence" value="ECO:0007669"/>
    <property type="project" value="UniProtKB-SubCell"/>
</dbReference>
<name>A0A379EWR6_9PAST</name>
<dbReference type="EMBL" id="UGTV01000015">
    <property type="protein sequence ID" value="SUC10653.1"/>
    <property type="molecule type" value="Genomic_DNA"/>
</dbReference>
<evidence type="ECO:0000256" key="6">
    <source>
        <dbReference type="ARBA" id="ARBA00022777"/>
    </source>
</evidence>
<dbReference type="Proteomes" id="UP000254704">
    <property type="component" value="Unassembled WGS sequence"/>
</dbReference>
<dbReference type="Gene3D" id="3.40.50.2300">
    <property type="match status" value="1"/>
</dbReference>
<sequence length="862" mass="98137">MKNWKTSFFTKPYSVRFRLMLFLITAIFLIIVISMTAIMGLNSTYQSLSNLRDRSLNQMFSSMTLGVKTAQIATYAKRLTQTTRALEYQEESKTLALHAEQLQTLLTQAKQSTSKQEQRFTHIVQHIDLLSKSVQELLLQTHNRHVLHTNIISELNQGLLYIRHIKRLEKRSALNHELANDFMLQLTRVEKLIEDATKSSFSTSVFLSIQSNFLFFPTIDKLTDIDAELSKLKQLFPSMIQNAEALAQINLRIQFLTFQIDALVQQINQQYTLLATEKVQSVNVDSEQIQQHLSTFSLSILLFSLFTILLIIILAQYIYSLIGKRLYSITDALKRLSQGDKNVTVPQQQTQDEIGDLARTFDIFHQNVITLEHTDSLLKEKSELLEQTFLAMRDGLAIFDNQLNLVSYNAQFKSLLEECFQQHQQLSIHSLVEYFNTQQAKVIGSEQTIDLALLKKIRQAQDLLEIECRQQVLEWRVSPLKDGLVTFLIDRTQRKKLENEIAHSQKMRAIGHLTGGIAHDFNNFLAVIIGNLDLIDPETLNERQAKRLQRALKAAENSATLTQRLLAYARKQPLHPTILEINQLVLELNDLIKHTIPPTIKVQLDLAENLPQVYIDKNQLETALVNLIVNAKDALNNEGNIIIRTTELNVQRTHRQEHMVQLSIIDDGCGMDEQTQKRVFEPFFTTKQNGRGSGLGLSMVYGFIRQSKGRVTIDSTLNKGTAIHLQLPIAKQTPTHTLTSTQNCTMSDIQYQILVVEDKASLRETLSEQLHAIGYQAVLCESGEQAIALLNQGLTIDYLLSDIMLSGKLTGTDVAKWVVAHLPQVKILLMTGHTEQLEKAEQFPVLVKPFKQLELQQKLTAL</sequence>
<dbReference type="Pfam" id="PF00512">
    <property type="entry name" value="HisKA"/>
    <property type="match status" value="1"/>
</dbReference>
<dbReference type="Gene3D" id="1.10.287.130">
    <property type="match status" value="1"/>
</dbReference>
<dbReference type="Pfam" id="PF00672">
    <property type="entry name" value="HAMP"/>
    <property type="match status" value="1"/>
</dbReference>
<dbReference type="InterPro" id="IPR003660">
    <property type="entry name" value="HAMP_dom"/>
</dbReference>
<dbReference type="CDD" id="cd00082">
    <property type="entry name" value="HisKA"/>
    <property type="match status" value="1"/>
</dbReference>
<accession>A0A379EWR6</accession>
<dbReference type="InterPro" id="IPR005467">
    <property type="entry name" value="His_kinase_dom"/>
</dbReference>
<keyword evidence="6" id="KW-0418">Kinase</keyword>
<organism evidence="12 13">
    <name type="scientific">Pasteurella canis</name>
    <dbReference type="NCBI Taxonomy" id="753"/>
    <lineage>
        <taxon>Bacteria</taxon>
        <taxon>Pseudomonadati</taxon>
        <taxon>Pseudomonadota</taxon>
        <taxon>Gammaproteobacteria</taxon>
        <taxon>Pasteurellales</taxon>
        <taxon>Pasteurellaceae</taxon>
        <taxon>Pasteurella</taxon>
    </lineage>
</organism>
<keyword evidence="5" id="KW-0808">Transferase</keyword>
<dbReference type="RefSeq" id="WP_115323255.1">
    <property type="nucleotide sequence ID" value="NZ_UGTV01000015.1"/>
</dbReference>
<dbReference type="InterPro" id="IPR001789">
    <property type="entry name" value="Sig_transdc_resp-reg_receiver"/>
</dbReference>
<dbReference type="SUPFAM" id="SSF55874">
    <property type="entry name" value="ATPase domain of HSP90 chaperone/DNA topoisomerase II/histidine kinase"/>
    <property type="match status" value="1"/>
</dbReference>
<evidence type="ECO:0000259" key="9">
    <source>
        <dbReference type="PROSITE" id="PS50109"/>
    </source>
</evidence>